<dbReference type="Gene3D" id="2.30.29.30">
    <property type="entry name" value="Pleckstrin-homology domain (PH domain)/Phosphotyrosine-binding domain (PTB)"/>
    <property type="match status" value="1"/>
</dbReference>
<evidence type="ECO:0000313" key="7">
    <source>
        <dbReference type="Proteomes" id="UP001458880"/>
    </source>
</evidence>
<dbReference type="PANTHER" id="PTHR10614:SF13">
    <property type="entry name" value="INSULIN RECEPTOR SUBSTRATE 1"/>
    <property type="match status" value="1"/>
</dbReference>
<dbReference type="Pfam" id="PF02174">
    <property type="entry name" value="IRS"/>
    <property type="match status" value="1"/>
</dbReference>
<dbReference type="PRINTS" id="PR00628">
    <property type="entry name" value="INSULINRSI"/>
</dbReference>
<accession>A0AAW1IFJ1</accession>
<dbReference type="PANTHER" id="PTHR10614">
    <property type="entry name" value="INSULIN RECEPTOR SUBSTRATE"/>
    <property type="match status" value="1"/>
</dbReference>
<feature type="region of interest" description="Disordered" evidence="4">
    <location>
        <begin position="217"/>
        <end position="236"/>
    </location>
</feature>
<dbReference type="GO" id="GO:0030154">
    <property type="term" value="P:cell differentiation"/>
    <property type="evidence" value="ECO:0007669"/>
    <property type="project" value="UniProtKB-KW"/>
</dbReference>
<dbReference type="GO" id="GO:0005886">
    <property type="term" value="C:plasma membrane"/>
    <property type="evidence" value="ECO:0007669"/>
    <property type="project" value="TreeGrafter"/>
</dbReference>
<comment type="caution">
    <text evidence="6">The sequence shown here is derived from an EMBL/GenBank/DDBJ whole genome shotgun (WGS) entry which is preliminary data.</text>
</comment>
<evidence type="ECO:0000259" key="5">
    <source>
        <dbReference type="PROSITE" id="PS51064"/>
    </source>
</evidence>
<gene>
    <name evidence="6" type="ORF">QE152_g35712</name>
</gene>
<dbReference type="InterPro" id="IPR011993">
    <property type="entry name" value="PH-like_dom_sf"/>
</dbReference>
<protein>
    <submittedName>
        <fullName evidence="6">PTB domain (IRS-1 type)</fullName>
    </submittedName>
</protein>
<feature type="domain" description="IRS-type PTB" evidence="5">
    <location>
        <begin position="8"/>
        <end position="115"/>
    </location>
</feature>
<evidence type="ECO:0000256" key="4">
    <source>
        <dbReference type="SAM" id="MobiDB-lite"/>
    </source>
</evidence>
<proteinExistence type="predicted"/>
<dbReference type="GO" id="GO:0043548">
    <property type="term" value="F:phosphatidylinositol 3-kinase binding"/>
    <property type="evidence" value="ECO:0007669"/>
    <property type="project" value="TreeGrafter"/>
</dbReference>
<evidence type="ECO:0000313" key="6">
    <source>
        <dbReference type="EMBL" id="KAK9688208.1"/>
    </source>
</evidence>
<dbReference type="AlphaFoldDB" id="A0AAW1IFJ1"/>
<keyword evidence="3" id="KW-0221">Differentiation</keyword>
<dbReference type="GO" id="GO:0005829">
    <property type="term" value="C:cytosol"/>
    <property type="evidence" value="ECO:0007669"/>
    <property type="project" value="TreeGrafter"/>
</dbReference>
<keyword evidence="2" id="KW-0677">Repeat</keyword>
<dbReference type="EMBL" id="JASPKY010000602">
    <property type="protein sequence ID" value="KAK9688208.1"/>
    <property type="molecule type" value="Genomic_DNA"/>
</dbReference>
<keyword evidence="7" id="KW-1185">Reference proteome</keyword>
<evidence type="ECO:0000256" key="2">
    <source>
        <dbReference type="ARBA" id="ARBA00022737"/>
    </source>
</evidence>
<dbReference type="Proteomes" id="UP001458880">
    <property type="component" value="Unassembled WGS sequence"/>
</dbReference>
<keyword evidence="1" id="KW-0597">Phosphoprotein</keyword>
<dbReference type="PROSITE" id="PS51064">
    <property type="entry name" value="IRS_PTB"/>
    <property type="match status" value="1"/>
</dbReference>
<dbReference type="SMART" id="SM00310">
    <property type="entry name" value="PTBI"/>
    <property type="match status" value="1"/>
</dbReference>
<sequence length="289" mass="32536">MFFFSPVTEHVWQVTLAKRGLGAALSSDATPAVYRLCLTDKVLSLIRKDSIEPQIELSLSSIRSCGNLKTYFFLEIGRSSSIGAGELWMETEDTNIAQNVHQTVYHAMSSNYNSREDLGPKDRHRSSSATESSKPTNIAARRQPGPIAPTSLPFTQANETMAGCLLHQTVHQQQRIGIVKPSERRHSVSGPLKKPREYNITGLAGNNTIRERCDSMPSRARTTSEGNPIPFLSQQRRQPYPVLKPSAALPPTSPPHLNRQPDYTPIRSRLHRFRRKLHQHRRRPFARLA</sequence>
<dbReference type="InterPro" id="IPR002404">
    <property type="entry name" value="IRS_PTB"/>
</dbReference>
<evidence type="ECO:0000256" key="3">
    <source>
        <dbReference type="ARBA" id="ARBA00022782"/>
    </source>
</evidence>
<dbReference type="SUPFAM" id="SSF50729">
    <property type="entry name" value="PH domain-like"/>
    <property type="match status" value="1"/>
</dbReference>
<evidence type="ECO:0000256" key="1">
    <source>
        <dbReference type="ARBA" id="ARBA00022553"/>
    </source>
</evidence>
<dbReference type="InterPro" id="IPR039011">
    <property type="entry name" value="IRS"/>
</dbReference>
<dbReference type="GO" id="GO:0008286">
    <property type="term" value="P:insulin receptor signaling pathway"/>
    <property type="evidence" value="ECO:0007669"/>
    <property type="project" value="InterPro"/>
</dbReference>
<feature type="compositionally biased region" description="Polar residues" evidence="4">
    <location>
        <begin position="220"/>
        <end position="236"/>
    </location>
</feature>
<dbReference type="SMART" id="SM01244">
    <property type="entry name" value="IRS"/>
    <property type="match status" value="1"/>
</dbReference>
<feature type="region of interest" description="Disordered" evidence="4">
    <location>
        <begin position="243"/>
        <end position="266"/>
    </location>
</feature>
<name>A0AAW1IFJ1_POPJA</name>
<reference evidence="6 7" key="1">
    <citation type="journal article" date="2024" name="BMC Genomics">
        <title>De novo assembly and annotation of Popillia japonica's genome with initial clues to its potential as an invasive pest.</title>
        <authorList>
            <person name="Cucini C."/>
            <person name="Boschi S."/>
            <person name="Funari R."/>
            <person name="Cardaioli E."/>
            <person name="Iannotti N."/>
            <person name="Marturano G."/>
            <person name="Paoli F."/>
            <person name="Bruttini M."/>
            <person name="Carapelli A."/>
            <person name="Frati F."/>
            <person name="Nardi F."/>
        </authorList>
    </citation>
    <scope>NUCLEOTIDE SEQUENCE [LARGE SCALE GENOMIC DNA]</scope>
    <source>
        <strain evidence="6">DMR45628</strain>
    </source>
</reference>
<feature type="region of interest" description="Disordered" evidence="4">
    <location>
        <begin position="112"/>
        <end position="152"/>
    </location>
</feature>
<organism evidence="6 7">
    <name type="scientific">Popillia japonica</name>
    <name type="common">Japanese beetle</name>
    <dbReference type="NCBI Taxonomy" id="7064"/>
    <lineage>
        <taxon>Eukaryota</taxon>
        <taxon>Metazoa</taxon>
        <taxon>Ecdysozoa</taxon>
        <taxon>Arthropoda</taxon>
        <taxon>Hexapoda</taxon>
        <taxon>Insecta</taxon>
        <taxon>Pterygota</taxon>
        <taxon>Neoptera</taxon>
        <taxon>Endopterygota</taxon>
        <taxon>Coleoptera</taxon>
        <taxon>Polyphaga</taxon>
        <taxon>Scarabaeiformia</taxon>
        <taxon>Scarabaeidae</taxon>
        <taxon>Rutelinae</taxon>
        <taxon>Popillia</taxon>
    </lineage>
</organism>
<dbReference type="GO" id="GO:0005158">
    <property type="term" value="F:insulin receptor binding"/>
    <property type="evidence" value="ECO:0007669"/>
    <property type="project" value="InterPro"/>
</dbReference>
<feature type="compositionally biased region" description="Polar residues" evidence="4">
    <location>
        <begin position="127"/>
        <end position="136"/>
    </location>
</feature>